<protein>
    <submittedName>
        <fullName evidence="1">Uncharacterized protein</fullName>
    </submittedName>
</protein>
<evidence type="ECO:0000313" key="1">
    <source>
        <dbReference type="EMBL" id="KAK3583741.1"/>
    </source>
</evidence>
<gene>
    <name evidence="1" type="ORF">CHS0354_022774</name>
</gene>
<reference evidence="1" key="1">
    <citation type="journal article" date="2021" name="Genome Biol. Evol.">
        <title>A High-Quality Reference Genome for a Parasitic Bivalve with Doubly Uniparental Inheritance (Bivalvia: Unionida).</title>
        <authorList>
            <person name="Smith C.H."/>
        </authorList>
    </citation>
    <scope>NUCLEOTIDE SEQUENCE</scope>
    <source>
        <strain evidence="1">CHS0354</strain>
    </source>
</reference>
<proteinExistence type="predicted"/>
<dbReference type="Proteomes" id="UP001195483">
    <property type="component" value="Unassembled WGS sequence"/>
</dbReference>
<reference evidence="1" key="3">
    <citation type="submission" date="2023-05" db="EMBL/GenBank/DDBJ databases">
        <authorList>
            <person name="Smith C.H."/>
        </authorList>
    </citation>
    <scope>NUCLEOTIDE SEQUENCE</scope>
    <source>
        <strain evidence="1">CHS0354</strain>
        <tissue evidence="1">Mantle</tissue>
    </source>
</reference>
<evidence type="ECO:0000313" key="2">
    <source>
        <dbReference type="Proteomes" id="UP001195483"/>
    </source>
</evidence>
<name>A0AAE0VN49_9BIVA</name>
<sequence length="66" mass="7829">MADPKTVVSYTRQNMCYEWIYEYKFSYYVYSGFTCTILVTEEDGMRLLDETGSTDLYYTLEQDSCP</sequence>
<keyword evidence="2" id="KW-1185">Reference proteome</keyword>
<comment type="caution">
    <text evidence="1">The sequence shown here is derived from an EMBL/GenBank/DDBJ whole genome shotgun (WGS) entry which is preliminary data.</text>
</comment>
<organism evidence="1 2">
    <name type="scientific">Potamilus streckersoni</name>
    <dbReference type="NCBI Taxonomy" id="2493646"/>
    <lineage>
        <taxon>Eukaryota</taxon>
        <taxon>Metazoa</taxon>
        <taxon>Spiralia</taxon>
        <taxon>Lophotrochozoa</taxon>
        <taxon>Mollusca</taxon>
        <taxon>Bivalvia</taxon>
        <taxon>Autobranchia</taxon>
        <taxon>Heteroconchia</taxon>
        <taxon>Palaeoheterodonta</taxon>
        <taxon>Unionida</taxon>
        <taxon>Unionoidea</taxon>
        <taxon>Unionidae</taxon>
        <taxon>Ambleminae</taxon>
        <taxon>Lampsilini</taxon>
        <taxon>Potamilus</taxon>
    </lineage>
</organism>
<dbReference type="AlphaFoldDB" id="A0AAE0VN49"/>
<dbReference type="EMBL" id="JAEAOA010001385">
    <property type="protein sequence ID" value="KAK3583741.1"/>
    <property type="molecule type" value="Genomic_DNA"/>
</dbReference>
<accession>A0AAE0VN49</accession>
<reference evidence="1" key="2">
    <citation type="journal article" date="2021" name="Genome Biol. Evol.">
        <title>Developing a high-quality reference genome for a parasitic bivalve with doubly uniparental inheritance (Bivalvia: Unionida).</title>
        <authorList>
            <person name="Smith C.H."/>
        </authorList>
    </citation>
    <scope>NUCLEOTIDE SEQUENCE</scope>
    <source>
        <strain evidence="1">CHS0354</strain>
        <tissue evidence="1">Mantle</tissue>
    </source>
</reference>